<dbReference type="InterPro" id="IPR002637">
    <property type="entry name" value="RdgB/HAM1"/>
</dbReference>
<reference evidence="2 3" key="1">
    <citation type="journal article" date="2015" name="Nature">
        <title>rRNA introns, odd ribosomes, and small enigmatic genomes across a large radiation of phyla.</title>
        <authorList>
            <person name="Brown C.T."/>
            <person name="Hug L.A."/>
            <person name="Thomas B.C."/>
            <person name="Sharon I."/>
            <person name="Castelle C.J."/>
            <person name="Singh A."/>
            <person name="Wilkins M.J."/>
            <person name="Williams K.H."/>
            <person name="Banfield J.F."/>
        </authorList>
    </citation>
    <scope>NUCLEOTIDE SEQUENCE [LARGE SCALE GENOMIC DNA]</scope>
</reference>
<organism evidence="2 3">
    <name type="scientific">Candidatus Woesebacteria bacterium GW2011_GWD1_38_10</name>
    <dbReference type="NCBI Taxonomy" id="1618592"/>
    <lineage>
        <taxon>Bacteria</taxon>
        <taxon>Candidatus Woeseibacteriota</taxon>
    </lineage>
</organism>
<proteinExistence type="predicted"/>
<accession>A0A0G0KN61</accession>
<evidence type="ECO:0000256" key="1">
    <source>
        <dbReference type="ARBA" id="ARBA00022801"/>
    </source>
</evidence>
<dbReference type="Proteomes" id="UP000034366">
    <property type="component" value="Unassembled WGS sequence"/>
</dbReference>
<comment type="caution">
    <text evidence="2">The sequence shown here is derived from an EMBL/GenBank/DDBJ whole genome shotgun (WGS) entry which is preliminary data.</text>
</comment>
<dbReference type="GO" id="GO:0009143">
    <property type="term" value="P:nucleoside triphosphate catabolic process"/>
    <property type="evidence" value="ECO:0007669"/>
    <property type="project" value="InterPro"/>
</dbReference>
<dbReference type="GO" id="GO:0047429">
    <property type="term" value="F:nucleoside triphosphate diphosphatase activity"/>
    <property type="evidence" value="ECO:0007669"/>
    <property type="project" value="InterPro"/>
</dbReference>
<evidence type="ECO:0000313" key="2">
    <source>
        <dbReference type="EMBL" id="KKQ50584.1"/>
    </source>
</evidence>
<dbReference type="SUPFAM" id="SSF52972">
    <property type="entry name" value="ITPase-like"/>
    <property type="match status" value="1"/>
</dbReference>
<feature type="non-terminal residue" evidence="2">
    <location>
        <position position="1"/>
    </location>
</feature>
<name>A0A0G0KN61_9BACT</name>
<evidence type="ECO:0000313" key="3">
    <source>
        <dbReference type="Proteomes" id="UP000034366"/>
    </source>
</evidence>
<dbReference type="AlphaFoldDB" id="A0A0G0KN61"/>
<protein>
    <submittedName>
        <fullName evidence="2">Uncharacterized protein</fullName>
    </submittedName>
</protein>
<dbReference type="Pfam" id="PF01725">
    <property type="entry name" value="Ham1p_like"/>
    <property type="match status" value="1"/>
</dbReference>
<sequence length="186" mass="21896">KINIHYLKDKNIKIKIEEDQPSLIKNAEKKAVEISKLTDYYVLTSDGGVDIPGLGKRWDILKNQRIVGENNTDIVKADNLLRLMKDLNGTKRKVEYYLALALAKNGKLIWSAQDIYDKGYIVENLPDRNIPTYLWMSHLWYYPKYKRVFNKLTKQEKEEVRKQGIGLKRRLLKIIKSLQLHTRRVI</sequence>
<gene>
    <name evidence="2" type="ORF">US67_C0004G0028</name>
</gene>
<dbReference type="Gene3D" id="3.90.950.10">
    <property type="match status" value="1"/>
</dbReference>
<dbReference type="EMBL" id="LBTW01000004">
    <property type="protein sequence ID" value="KKQ50584.1"/>
    <property type="molecule type" value="Genomic_DNA"/>
</dbReference>
<dbReference type="InterPro" id="IPR029001">
    <property type="entry name" value="ITPase-like_fam"/>
</dbReference>
<keyword evidence="1" id="KW-0378">Hydrolase</keyword>